<dbReference type="SMART" id="SM00233">
    <property type="entry name" value="PH"/>
    <property type="match status" value="2"/>
</dbReference>
<keyword evidence="4" id="KW-1185">Reference proteome</keyword>
<dbReference type="InterPro" id="IPR039486">
    <property type="entry name" value="Mug56/Spo71_PH"/>
</dbReference>
<dbReference type="Pfam" id="PF15404">
    <property type="entry name" value="PH_4"/>
    <property type="match status" value="1"/>
</dbReference>
<evidence type="ECO:0000313" key="3">
    <source>
        <dbReference type="EMBL" id="TBU62310.1"/>
    </source>
</evidence>
<evidence type="ECO:0000313" key="4">
    <source>
        <dbReference type="Proteomes" id="UP000292082"/>
    </source>
</evidence>
<reference evidence="3 4" key="1">
    <citation type="submission" date="2019-01" db="EMBL/GenBank/DDBJ databases">
        <title>Draft genome sequences of three monokaryotic isolates of the white-rot basidiomycete fungus Dichomitus squalens.</title>
        <authorList>
            <consortium name="DOE Joint Genome Institute"/>
            <person name="Lopez S.C."/>
            <person name="Andreopoulos B."/>
            <person name="Pangilinan J."/>
            <person name="Lipzen A."/>
            <person name="Riley R."/>
            <person name="Ahrendt S."/>
            <person name="Ng V."/>
            <person name="Barry K."/>
            <person name="Daum C."/>
            <person name="Grigoriev I.V."/>
            <person name="Hilden K.S."/>
            <person name="Makela M.R."/>
            <person name="de Vries R.P."/>
        </authorList>
    </citation>
    <scope>NUCLEOTIDE SEQUENCE [LARGE SCALE GENOMIC DNA]</scope>
    <source>
        <strain evidence="3 4">CBS 464.89</strain>
    </source>
</reference>
<feature type="compositionally biased region" description="Basic residues" evidence="1">
    <location>
        <begin position="49"/>
        <end position="58"/>
    </location>
</feature>
<feature type="compositionally biased region" description="Polar residues" evidence="1">
    <location>
        <begin position="636"/>
        <end position="651"/>
    </location>
</feature>
<dbReference type="InterPro" id="IPR001849">
    <property type="entry name" value="PH_domain"/>
</dbReference>
<feature type="compositionally biased region" description="Polar residues" evidence="1">
    <location>
        <begin position="223"/>
        <end position="247"/>
    </location>
</feature>
<protein>
    <submittedName>
        <fullName evidence="3">Pleckstrin homology domain-containing protein</fullName>
    </submittedName>
</protein>
<feature type="compositionally biased region" description="Basic and acidic residues" evidence="1">
    <location>
        <begin position="799"/>
        <end position="821"/>
    </location>
</feature>
<dbReference type="PANTHER" id="PTHR28076:SF1">
    <property type="entry name" value="PROSPORE MEMBRANE ADAPTER PROTEIN SPO71"/>
    <property type="match status" value="1"/>
</dbReference>
<gene>
    <name evidence="3" type="ORF">BD310DRAFT_919119</name>
</gene>
<dbReference type="STRING" id="114155.A0A4Q9Q5D3"/>
<evidence type="ECO:0000259" key="2">
    <source>
        <dbReference type="SMART" id="SM00233"/>
    </source>
</evidence>
<dbReference type="InterPro" id="IPR040345">
    <property type="entry name" value="Mug56/Spo71"/>
</dbReference>
<dbReference type="PANTHER" id="PTHR28076">
    <property type="entry name" value="SPORULATION-SPECIFIC PROTEIN 71"/>
    <property type="match status" value="1"/>
</dbReference>
<feature type="compositionally biased region" description="Basic and acidic residues" evidence="1">
    <location>
        <begin position="253"/>
        <end position="263"/>
    </location>
</feature>
<dbReference type="Proteomes" id="UP000292082">
    <property type="component" value="Unassembled WGS sequence"/>
</dbReference>
<feature type="region of interest" description="Disordered" evidence="1">
    <location>
        <begin position="1"/>
        <end position="80"/>
    </location>
</feature>
<feature type="domain" description="PH" evidence="2">
    <location>
        <begin position="850"/>
        <end position="1002"/>
    </location>
</feature>
<dbReference type="AlphaFoldDB" id="A0A4Q9Q5D3"/>
<name>A0A4Q9Q5D3_9APHY</name>
<feature type="region of interest" description="Disordered" evidence="1">
    <location>
        <begin position="99"/>
        <end position="130"/>
    </location>
</feature>
<feature type="region of interest" description="Disordered" evidence="1">
    <location>
        <begin position="620"/>
        <end position="658"/>
    </location>
</feature>
<accession>A0A4Q9Q5D3</accession>
<proteinExistence type="predicted"/>
<evidence type="ECO:0000256" key="1">
    <source>
        <dbReference type="SAM" id="MobiDB-lite"/>
    </source>
</evidence>
<feature type="region of interest" description="Disordered" evidence="1">
    <location>
        <begin position="195"/>
        <end position="263"/>
    </location>
</feature>
<feature type="compositionally biased region" description="Pro residues" evidence="1">
    <location>
        <begin position="623"/>
        <end position="632"/>
    </location>
</feature>
<feature type="region of interest" description="Disordered" evidence="1">
    <location>
        <begin position="715"/>
        <end position="735"/>
    </location>
</feature>
<feature type="region of interest" description="Disordered" evidence="1">
    <location>
        <begin position="799"/>
        <end position="826"/>
    </location>
</feature>
<dbReference type="GO" id="GO:1902657">
    <property type="term" value="P:protein localization to prospore membrane"/>
    <property type="evidence" value="ECO:0007669"/>
    <property type="project" value="InterPro"/>
</dbReference>
<dbReference type="Pfam" id="PF23207">
    <property type="entry name" value="PH_SPO71"/>
    <property type="match status" value="1"/>
</dbReference>
<dbReference type="EMBL" id="ML145094">
    <property type="protein sequence ID" value="TBU62310.1"/>
    <property type="molecule type" value="Genomic_DNA"/>
</dbReference>
<organism evidence="3 4">
    <name type="scientific">Dichomitus squalens</name>
    <dbReference type="NCBI Taxonomy" id="114155"/>
    <lineage>
        <taxon>Eukaryota</taxon>
        <taxon>Fungi</taxon>
        <taxon>Dikarya</taxon>
        <taxon>Basidiomycota</taxon>
        <taxon>Agaricomycotina</taxon>
        <taxon>Agaricomycetes</taxon>
        <taxon>Polyporales</taxon>
        <taxon>Polyporaceae</taxon>
        <taxon>Dichomitus</taxon>
    </lineage>
</organism>
<feature type="compositionally biased region" description="Low complexity" evidence="1">
    <location>
        <begin position="7"/>
        <end position="17"/>
    </location>
</feature>
<dbReference type="InterPro" id="IPR057379">
    <property type="entry name" value="PH_SPO71"/>
</dbReference>
<sequence length="1022" mass="115797">MDTTHPSSRTSGVPSSSEQVVKQDDVHKRRRRFIGPMPATVLEAEPQRPRRQKHKRSLLRRERGGEDSSSSSDDDDSSSLSDVIRRHALEFFLRHGGERDSWGESQQKSVRKEMRKRWQQSDWGRARRQQMQVGNSKKWIGSSFDIGVFLGVDIMDERLPSPPSQADASGASASAPPAPAFSIYPTTSAAETFVTAPSHTEDGPTGSPSLSHKASHERDSSKAEQSSGLAGLPAQTQANRTPRSPSTLAPDVGKGKAKEKGKDVHVHYEEIPAPPSEVLARTGSAVNVTSAGAVEQTTIEARTNWGNIIMRDRMLVRVSYTEHSVPATFDERQNRVTRQLENEGWVEYMVAWRKDRLELYTDHHTFGKAWFTDSKRLAYVAPLGSSSTSLSLYSYVDMSFCLTCPPTPLVPDSKRVRYLHAGRGTHIFVFKPKSRSRAVDWIWHLWRQKGGQLPPFIEVRSPALDTRMRVDVPGFDTADLDAAYNVFQKDNVIRLCQKYLRIAPEYRALLERGLAEGATFELAWRLNTDLDWVWQEIDVRGKARRWAVLSGLALKQGEQPAHLEFRLKQHYPTRLHMKDGTRLDEPVAIEGYLDRIRPNSQLKQSLYLVTHDGYLFSLTPAHAHPPQPPGAPGMPSSTPEGTLYSLSSPGSVDTRRKADVRRGRLQILEATGAFDLRSIVAVRRAFQMVPQAREQGTVPQNTDWEDTEVFWEQVDRSESDDEDDGGESGVSKSKDKSRLRMRRSFELVLVSGRVLRFEAYSCATALEWIVRLRQLVSYWKKRHQVDARLEMNIAHVSTGRERITPQRPREDHPHSAGHDTPPEPLPNHEAALPELTFFYNWCVLDGCRAILKCGRLHGRKGWWGQYKHIQLVLLSGHLVQFEISHKSSLHHRRDKVINLLDAYVCSGYFAAQYLPEGQYDANKPPVARRYQDGLETDDVEEDTLFIVWYRNVRGQAEGVRRNNAAADVPPLKTKRKAGVFRTRSKLERDAWVWAINVEIEKVARASREREEAVRQAGRLLNG</sequence>
<feature type="domain" description="PH" evidence="2">
    <location>
        <begin position="587"/>
        <end position="779"/>
    </location>
</feature>
<feature type="region of interest" description="Disordered" evidence="1">
    <location>
        <begin position="160"/>
        <end position="183"/>
    </location>
</feature>
<feature type="compositionally biased region" description="Low complexity" evidence="1">
    <location>
        <begin position="164"/>
        <end position="175"/>
    </location>
</feature>